<dbReference type="Pfam" id="PF00702">
    <property type="entry name" value="Hydrolase"/>
    <property type="match status" value="1"/>
</dbReference>
<gene>
    <name evidence="2" type="ORF">IHQ68_17055</name>
</gene>
<keyword evidence="3" id="KW-1185">Reference proteome</keyword>
<dbReference type="RefSeq" id="WP_309393992.1">
    <property type="nucleotide sequence ID" value="NZ_JADBEO010000047.1"/>
</dbReference>
<dbReference type="Gene3D" id="3.40.50.1000">
    <property type="entry name" value="HAD superfamily/HAD-like"/>
    <property type="match status" value="1"/>
</dbReference>
<dbReference type="PRINTS" id="PR00413">
    <property type="entry name" value="HADHALOGNASE"/>
</dbReference>
<evidence type="ECO:0000313" key="3">
    <source>
        <dbReference type="Proteomes" id="UP001181622"/>
    </source>
</evidence>
<dbReference type="InterPro" id="IPR006328">
    <property type="entry name" value="2-HAD"/>
</dbReference>
<dbReference type="InterPro" id="IPR036412">
    <property type="entry name" value="HAD-like_sf"/>
</dbReference>
<accession>A0ABU1DK36</accession>
<dbReference type="SFLD" id="SFLDS00003">
    <property type="entry name" value="Haloacid_Dehalogenase"/>
    <property type="match status" value="1"/>
</dbReference>
<keyword evidence="1" id="KW-0378">Hydrolase</keyword>
<protein>
    <submittedName>
        <fullName evidence="2">Haloacid dehalogenase type II</fullName>
    </submittedName>
</protein>
<dbReference type="EMBL" id="JADBEO010000047">
    <property type="protein sequence ID" value="MDR4308329.1"/>
    <property type="molecule type" value="Genomic_DNA"/>
</dbReference>
<dbReference type="SFLD" id="SFLDG01129">
    <property type="entry name" value="C1.5:_HAD__Beta-PGM__Phosphata"/>
    <property type="match status" value="1"/>
</dbReference>
<reference evidence="2" key="1">
    <citation type="submission" date="2020-10" db="EMBL/GenBank/DDBJ databases">
        <authorList>
            <person name="Abbas A."/>
            <person name="Razzaq R."/>
            <person name="Waqas M."/>
            <person name="Abbas N."/>
            <person name="Nielsen T.K."/>
            <person name="Hansen L.H."/>
            <person name="Hussain S."/>
            <person name="Shahid M."/>
        </authorList>
    </citation>
    <scope>NUCLEOTIDE SEQUENCE</scope>
    <source>
        <strain evidence="2">S14</strain>
    </source>
</reference>
<name>A0ABU1DK36_9HYPH</name>
<organism evidence="2 3">
    <name type="scientific">Chelatococcus sambhunathii</name>
    <dbReference type="NCBI Taxonomy" id="363953"/>
    <lineage>
        <taxon>Bacteria</taxon>
        <taxon>Pseudomonadati</taxon>
        <taxon>Pseudomonadota</taxon>
        <taxon>Alphaproteobacteria</taxon>
        <taxon>Hyphomicrobiales</taxon>
        <taxon>Chelatococcaceae</taxon>
        <taxon>Chelatococcus</taxon>
    </lineage>
</organism>
<sequence length="235" mass="26331">MKNLKRPTWLTFDCYGTLIQWDEGLLAAAQAILARRGDGRTDPATLIATYDRHEHALEQERPHRLFRDVAGEGLRRAMVELGLAFEPSDIEILTSRISAMPPFPEVVSALAEMKRMGFRLCVISNADDDIIAGNIAQLGGAIDRVVTAEQAKAYKPSRQIFDHAHRAIGVTNDDLIHICASPHLDLVAARDFGFRAIWVDRGTGRKRPPDYEPDAVFPTLDRVAEFLGTREWETR</sequence>
<dbReference type="InterPro" id="IPR006439">
    <property type="entry name" value="HAD-SF_hydro_IA"/>
</dbReference>
<evidence type="ECO:0000313" key="2">
    <source>
        <dbReference type="EMBL" id="MDR4308329.1"/>
    </source>
</evidence>
<dbReference type="PANTHER" id="PTHR43316">
    <property type="entry name" value="HYDROLASE, HALOACID DELAHOGENASE-RELATED"/>
    <property type="match status" value="1"/>
</dbReference>
<dbReference type="InterPro" id="IPR023214">
    <property type="entry name" value="HAD_sf"/>
</dbReference>
<comment type="caution">
    <text evidence="2">The sequence shown here is derived from an EMBL/GenBank/DDBJ whole genome shotgun (WGS) entry which is preliminary data.</text>
</comment>
<dbReference type="Proteomes" id="UP001181622">
    <property type="component" value="Unassembled WGS sequence"/>
</dbReference>
<evidence type="ECO:0000256" key="1">
    <source>
        <dbReference type="ARBA" id="ARBA00022801"/>
    </source>
</evidence>
<dbReference type="PANTHER" id="PTHR43316:SF9">
    <property type="entry name" value="ACID DEHALOGENASE, PUTATIVE (AFU_ORTHOLOGUE AFUA_6G14460)-RELATED"/>
    <property type="match status" value="1"/>
</dbReference>
<dbReference type="SUPFAM" id="SSF56784">
    <property type="entry name" value="HAD-like"/>
    <property type="match status" value="1"/>
</dbReference>
<proteinExistence type="predicted"/>
<dbReference type="Gene3D" id="1.10.150.750">
    <property type="match status" value="1"/>
</dbReference>
<dbReference type="NCBIfam" id="TIGR01428">
    <property type="entry name" value="HAD_type_II"/>
    <property type="match status" value="1"/>
</dbReference>
<dbReference type="InterPro" id="IPR051540">
    <property type="entry name" value="S-2-haloacid_dehalogenase"/>
</dbReference>